<protein>
    <submittedName>
        <fullName evidence="1">Uncharacterized protein</fullName>
    </submittedName>
</protein>
<gene>
    <name evidence="1" type="ORF">NDU88_002505</name>
</gene>
<reference evidence="1" key="1">
    <citation type="journal article" date="2022" name="bioRxiv">
        <title>Sequencing and chromosome-scale assembly of the giantPleurodeles waltlgenome.</title>
        <authorList>
            <person name="Brown T."/>
            <person name="Elewa A."/>
            <person name="Iarovenko S."/>
            <person name="Subramanian E."/>
            <person name="Araus A.J."/>
            <person name="Petzold A."/>
            <person name="Susuki M."/>
            <person name="Suzuki K.-i.T."/>
            <person name="Hayashi T."/>
            <person name="Toyoda A."/>
            <person name="Oliveira C."/>
            <person name="Osipova E."/>
            <person name="Leigh N.D."/>
            <person name="Simon A."/>
            <person name="Yun M.H."/>
        </authorList>
    </citation>
    <scope>NUCLEOTIDE SEQUENCE</scope>
    <source>
        <strain evidence="1">20211129_DDA</strain>
        <tissue evidence="1">Liver</tissue>
    </source>
</reference>
<dbReference type="Proteomes" id="UP001066276">
    <property type="component" value="Chromosome 12"/>
</dbReference>
<dbReference type="AlphaFoldDB" id="A0AAV7KVV9"/>
<evidence type="ECO:0000313" key="1">
    <source>
        <dbReference type="EMBL" id="KAJ1082337.1"/>
    </source>
</evidence>
<sequence>MGTPATLGGQPQLCLRRLLAPAAQVLPSLAAVGAPSMIDPLGPHFLADGTPNTLLLVGADLEERYRMKGNYSPVRTGILIVHQFPPIP</sequence>
<dbReference type="EMBL" id="JANPWB010000016">
    <property type="protein sequence ID" value="KAJ1082337.1"/>
    <property type="molecule type" value="Genomic_DNA"/>
</dbReference>
<name>A0AAV7KVV9_PLEWA</name>
<keyword evidence="2" id="KW-1185">Reference proteome</keyword>
<comment type="caution">
    <text evidence="1">The sequence shown here is derived from an EMBL/GenBank/DDBJ whole genome shotgun (WGS) entry which is preliminary data.</text>
</comment>
<organism evidence="1 2">
    <name type="scientific">Pleurodeles waltl</name>
    <name type="common">Iberian ribbed newt</name>
    <dbReference type="NCBI Taxonomy" id="8319"/>
    <lineage>
        <taxon>Eukaryota</taxon>
        <taxon>Metazoa</taxon>
        <taxon>Chordata</taxon>
        <taxon>Craniata</taxon>
        <taxon>Vertebrata</taxon>
        <taxon>Euteleostomi</taxon>
        <taxon>Amphibia</taxon>
        <taxon>Batrachia</taxon>
        <taxon>Caudata</taxon>
        <taxon>Salamandroidea</taxon>
        <taxon>Salamandridae</taxon>
        <taxon>Pleurodelinae</taxon>
        <taxon>Pleurodeles</taxon>
    </lineage>
</organism>
<evidence type="ECO:0000313" key="2">
    <source>
        <dbReference type="Proteomes" id="UP001066276"/>
    </source>
</evidence>
<accession>A0AAV7KVV9</accession>
<proteinExistence type="predicted"/>